<comment type="caution">
    <text evidence="2">The sequence shown here is derived from an EMBL/GenBank/DDBJ whole genome shotgun (WGS) entry which is preliminary data.</text>
</comment>
<evidence type="ECO:0000313" key="3">
    <source>
        <dbReference type="Proteomes" id="UP000570474"/>
    </source>
</evidence>
<reference evidence="2 3" key="1">
    <citation type="submission" date="2020-04" db="EMBL/GenBank/DDBJ databases">
        <authorList>
            <person name="Yin C."/>
        </authorList>
    </citation>
    <scope>NUCLEOTIDE SEQUENCE [LARGE SCALE GENOMIC DNA]</scope>
    <source>
        <strain evidence="2 3">Ae27</strain>
    </source>
</reference>
<dbReference type="Proteomes" id="UP000570474">
    <property type="component" value="Unassembled WGS sequence"/>
</dbReference>
<keyword evidence="1" id="KW-0732">Signal</keyword>
<evidence type="ECO:0000313" key="2">
    <source>
        <dbReference type="EMBL" id="NLR62761.1"/>
    </source>
</evidence>
<feature type="chain" id="PRO_5032758799" description="Beta-lactamase-inhibitor-like PepSY-like domain-containing protein" evidence="1">
    <location>
        <begin position="24"/>
        <end position="181"/>
    </location>
</feature>
<name>A0A847RTN9_9BACT</name>
<accession>A0A847RTN9</accession>
<organism evidence="2 3">
    <name type="scientific">Chitinophaga varians</name>
    <dbReference type="NCBI Taxonomy" id="2202339"/>
    <lineage>
        <taxon>Bacteria</taxon>
        <taxon>Pseudomonadati</taxon>
        <taxon>Bacteroidota</taxon>
        <taxon>Chitinophagia</taxon>
        <taxon>Chitinophagales</taxon>
        <taxon>Chitinophagaceae</taxon>
        <taxon>Chitinophaga</taxon>
    </lineage>
</organism>
<proteinExistence type="predicted"/>
<dbReference type="AlphaFoldDB" id="A0A847RTN9"/>
<dbReference type="RefSeq" id="WP_168868812.1">
    <property type="nucleotide sequence ID" value="NZ_JABAIA010000001.1"/>
</dbReference>
<sequence>MKTLKAFRLLLLLFALPALYVAAQDEETILKAERVKKENLPPEILADFQKRFPNVSLNQIMKIPTGLYKRDWQVDEENKPSLQDEYYTLSMTGDKLDIEALYDRSGHLIRARERAIDAKLPESIGMYLADHYPGYKVVKDKVHQLISPKKIKAEWEVMVVKDNDFRRLFFDKDGKFVKERK</sequence>
<evidence type="ECO:0008006" key="4">
    <source>
        <dbReference type="Google" id="ProtNLM"/>
    </source>
</evidence>
<dbReference type="Gene3D" id="3.10.450.360">
    <property type="match status" value="1"/>
</dbReference>
<dbReference type="SUPFAM" id="SSF160574">
    <property type="entry name" value="BT0923-like"/>
    <property type="match status" value="1"/>
</dbReference>
<dbReference type="EMBL" id="JABAIA010000001">
    <property type="protein sequence ID" value="NLR62761.1"/>
    <property type="molecule type" value="Genomic_DNA"/>
</dbReference>
<protein>
    <recommendedName>
        <fullName evidence="4">Beta-lactamase-inhibitor-like PepSY-like domain-containing protein</fullName>
    </recommendedName>
</protein>
<feature type="signal peptide" evidence="1">
    <location>
        <begin position="1"/>
        <end position="23"/>
    </location>
</feature>
<keyword evidence="3" id="KW-1185">Reference proteome</keyword>
<gene>
    <name evidence="2" type="ORF">HGH92_00460</name>
</gene>
<evidence type="ECO:0000256" key="1">
    <source>
        <dbReference type="SAM" id="SignalP"/>
    </source>
</evidence>